<proteinExistence type="predicted"/>
<feature type="transmembrane region" description="Helical" evidence="1">
    <location>
        <begin position="73"/>
        <end position="95"/>
    </location>
</feature>
<keyword evidence="4" id="KW-1185">Reference proteome</keyword>
<organism evidence="3 4">
    <name type="scientific">Bemisia tabaci</name>
    <name type="common">Sweetpotato whitefly</name>
    <name type="synonym">Aleurodes tabaci</name>
    <dbReference type="NCBI Taxonomy" id="7038"/>
    <lineage>
        <taxon>Eukaryota</taxon>
        <taxon>Metazoa</taxon>
        <taxon>Ecdysozoa</taxon>
        <taxon>Arthropoda</taxon>
        <taxon>Hexapoda</taxon>
        <taxon>Insecta</taxon>
        <taxon>Pterygota</taxon>
        <taxon>Neoptera</taxon>
        <taxon>Paraneoptera</taxon>
        <taxon>Hemiptera</taxon>
        <taxon>Sternorrhyncha</taxon>
        <taxon>Aleyrodoidea</taxon>
        <taxon>Aleyrodidae</taxon>
        <taxon>Aleyrodinae</taxon>
        <taxon>Bemisia</taxon>
    </lineage>
</organism>
<keyword evidence="1" id="KW-1133">Transmembrane helix</keyword>
<accession>A0A9P0EXZ9</accession>
<evidence type="ECO:0008006" key="5">
    <source>
        <dbReference type="Google" id="ProtNLM"/>
    </source>
</evidence>
<evidence type="ECO:0000256" key="1">
    <source>
        <dbReference type="SAM" id="Phobius"/>
    </source>
</evidence>
<keyword evidence="1" id="KW-0472">Membrane</keyword>
<keyword evidence="1" id="KW-0812">Transmembrane</keyword>
<feature type="chain" id="PRO_5040122482" description="Transmembrane protein" evidence="2">
    <location>
        <begin position="25"/>
        <end position="151"/>
    </location>
</feature>
<feature type="signal peptide" evidence="2">
    <location>
        <begin position="1"/>
        <end position="24"/>
    </location>
</feature>
<dbReference type="EMBL" id="OU963862">
    <property type="protein sequence ID" value="CAH0381597.1"/>
    <property type="molecule type" value="Genomic_DNA"/>
</dbReference>
<keyword evidence="2" id="KW-0732">Signal</keyword>
<evidence type="ECO:0000256" key="2">
    <source>
        <dbReference type="SAM" id="SignalP"/>
    </source>
</evidence>
<evidence type="ECO:0000313" key="4">
    <source>
        <dbReference type="Proteomes" id="UP001152759"/>
    </source>
</evidence>
<gene>
    <name evidence="3" type="ORF">BEMITA_LOCUS1230</name>
</gene>
<sequence length="151" mass="16124">MMCDGNKVFIMSLLLIGLCSLSQAEESAAVSAGRQPDNPSNQEPSAVEKEIVAPAFPRLSAGDFSMSGMSTTALVGVAVAFAAGFFLLSTAWPLLNIRACAIFGTCGPDYNAYSSVGTPYNNDAYTYSAQPPYTSTSYQKRSISRRRRALQ</sequence>
<dbReference type="KEGG" id="btab:109038910"/>
<protein>
    <recommendedName>
        <fullName evidence="5">Transmembrane protein</fullName>
    </recommendedName>
</protein>
<reference evidence="3" key="1">
    <citation type="submission" date="2021-12" db="EMBL/GenBank/DDBJ databases">
        <authorList>
            <person name="King R."/>
        </authorList>
    </citation>
    <scope>NUCLEOTIDE SEQUENCE</scope>
</reference>
<dbReference type="AlphaFoldDB" id="A0A9P0EXZ9"/>
<name>A0A9P0EXZ9_BEMTA</name>
<dbReference type="Proteomes" id="UP001152759">
    <property type="component" value="Chromosome 1"/>
</dbReference>
<evidence type="ECO:0000313" key="3">
    <source>
        <dbReference type="EMBL" id="CAH0381597.1"/>
    </source>
</evidence>